<protein>
    <recommendedName>
        <fullName evidence="3">DNA-3-methyladenine glycosylase II</fullName>
        <ecNumber evidence="3">3.2.2.21</ecNumber>
    </recommendedName>
</protein>
<dbReference type="InterPro" id="IPR004026">
    <property type="entry name" value="Ada_DNA_repair_Zn-bd"/>
</dbReference>
<keyword evidence="8" id="KW-0862">Zinc</keyword>
<dbReference type="EMBL" id="JACBZA010000001">
    <property type="protein sequence ID" value="NYH81326.1"/>
    <property type="molecule type" value="Genomic_DNA"/>
</dbReference>
<keyword evidence="10" id="KW-0238">DNA-binding</keyword>
<dbReference type="PROSITE" id="PS01124">
    <property type="entry name" value="HTH_ARAC_FAMILY_2"/>
    <property type="match status" value="1"/>
</dbReference>
<evidence type="ECO:0000256" key="9">
    <source>
        <dbReference type="ARBA" id="ARBA00023015"/>
    </source>
</evidence>
<keyword evidence="11" id="KW-0010">Activator</keyword>
<dbReference type="GO" id="GO:0043916">
    <property type="term" value="F:DNA-7-methylguanine glycosylase activity"/>
    <property type="evidence" value="ECO:0007669"/>
    <property type="project" value="TreeGrafter"/>
</dbReference>
<evidence type="ECO:0000313" key="19">
    <source>
        <dbReference type="Proteomes" id="UP000533017"/>
    </source>
</evidence>
<evidence type="ECO:0000256" key="7">
    <source>
        <dbReference type="ARBA" id="ARBA00022763"/>
    </source>
</evidence>
<dbReference type="InterPro" id="IPR010316">
    <property type="entry name" value="AlkA_N"/>
</dbReference>
<organism evidence="17 18">
    <name type="scientific">Actinopolymorpha cephalotaxi</name>
    <dbReference type="NCBI Taxonomy" id="504797"/>
    <lineage>
        <taxon>Bacteria</taxon>
        <taxon>Bacillati</taxon>
        <taxon>Actinomycetota</taxon>
        <taxon>Actinomycetes</taxon>
        <taxon>Propionibacteriales</taxon>
        <taxon>Actinopolymorphaceae</taxon>
        <taxon>Actinopolymorpha</taxon>
    </lineage>
</organism>
<evidence type="ECO:0000256" key="10">
    <source>
        <dbReference type="ARBA" id="ARBA00023125"/>
    </source>
</evidence>
<dbReference type="InterPro" id="IPR011257">
    <property type="entry name" value="DNA_glycosylase"/>
</dbReference>
<dbReference type="GO" id="GO:0006307">
    <property type="term" value="P:DNA alkylation repair"/>
    <property type="evidence" value="ECO:0007669"/>
    <property type="project" value="TreeGrafter"/>
</dbReference>
<dbReference type="GO" id="GO:0008725">
    <property type="term" value="F:DNA-3-methyladenine glycosylase activity"/>
    <property type="evidence" value="ECO:0007669"/>
    <property type="project" value="TreeGrafter"/>
</dbReference>
<evidence type="ECO:0000313" key="17">
    <source>
        <dbReference type="EMBL" id="SFF79679.1"/>
    </source>
</evidence>
<dbReference type="SUPFAM" id="SSF48150">
    <property type="entry name" value="DNA-glycosylase"/>
    <property type="match status" value="1"/>
</dbReference>
<dbReference type="STRING" id="504797.SAMN05421678_102184"/>
<evidence type="ECO:0000256" key="14">
    <source>
        <dbReference type="SAM" id="MobiDB-lite"/>
    </source>
</evidence>
<reference evidence="17 18" key="1">
    <citation type="submission" date="2016-10" db="EMBL/GenBank/DDBJ databases">
        <authorList>
            <person name="de Groot N.N."/>
        </authorList>
    </citation>
    <scope>NUCLEOTIDE SEQUENCE [LARGE SCALE GENOMIC DNA]</scope>
    <source>
        <strain evidence="17 18">CPCC 202808</strain>
    </source>
</reference>
<evidence type="ECO:0000256" key="8">
    <source>
        <dbReference type="ARBA" id="ARBA00022833"/>
    </source>
</evidence>
<dbReference type="GO" id="GO:0043565">
    <property type="term" value="F:sequence-specific DNA binding"/>
    <property type="evidence" value="ECO:0007669"/>
    <property type="project" value="InterPro"/>
</dbReference>
<dbReference type="RefSeq" id="WP_202884459.1">
    <property type="nucleotide sequence ID" value="NZ_FOOI01000002.1"/>
</dbReference>
<dbReference type="Gene3D" id="3.40.10.10">
    <property type="entry name" value="DNA Methylphosphotriester Repair Domain"/>
    <property type="match status" value="1"/>
</dbReference>
<dbReference type="SUPFAM" id="SSF46689">
    <property type="entry name" value="Homeodomain-like"/>
    <property type="match status" value="1"/>
</dbReference>
<proteinExistence type="predicted"/>
<keyword evidence="12" id="KW-0804">Transcription</keyword>
<keyword evidence="19" id="KW-1185">Reference proteome</keyword>
<dbReference type="AlphaFoldDB" id="A0A1I2LMM1"/>
<dbReference type="PANTHER" id="PTHR43003">
    <property type="entry name" value="DNA-3-METHYLADENINE GLYCOSYLASE"/>
    <property type="match status" value="1"/>
</dbReference>
<dbReference type="InterPro" id="IPR037046">
    <property type="entry name" value="AlkA_N_sf"/>
</dbReference>
<dbReference type="SUPFAM" id="SSF55945">
    <property type="entry name" value="TATA-box binding protein-like"/>
    <property type="match status" value="1"/>
</dbReference>
<dbReference type="GO" id="GO:0032993">
    <property type="term" value="C:protein-DNA complex"/>
    <property type="evidence" value="ECO:0007669"/>
    <property type="project" value="TreeGrafter"/>
</dbReference>
<evidence type="ECO:0000256" key="3">
    <source>
        <dbReference type="ARBA" id="ARBA00012000"/>
    </source>
</evidence>
<keyword evidence="4" id="KW-0489">Methyltransferase</keyword>
<dbReference type="Pfam" id="PF06029">
    <property type="entry name" value="AlkA_N"/>
    <property type="match status" value="1"/>
</dbReference>
<dbReference type="GO" id="GO:0008168">
    <property type="term" value="F:methyltransferase activity"/>
    <property type="evidence" value="ECO:0007669"/>
    <property type="project" value="UniProtKB-KW"/>
</dbReference>
<evidence type="ECO:0000256" key="11">
    <source>
        <dbReference type="ARBA" id="ARBA00023159"/>
    </source>
</evidence>
<dbReference type="PROSITE" id="PS00041">
    <property type="entry name" value="HTH_ARAC_FAMILY_1"/>
    <property type="match status" value="1"/>
</dbReference>
<dbReference type="Gene3D" id="3.30.310.20">
    <property type="entry name" value="DNA-3-methyladenine glycosylase AlkA, N-terminal domain"/>
    <property type="match status" value="1"/>
</dbReference>
<dbReference type="InterPro" id="IPR035451">
    <property type="entry name" value="Ada-like_dom_sf"/>
</dbReference>
<dbReference type="InterPro" id="IPR009057">
    <property type="entry name" value="Homeodomain-like_sf"/>
</dbReference>
<dbReference type="Gene3D" id="1.10.10.60">
    <property type="entry name" value="Homeodomain-like"/>
    <property type="match status" value="1"/>
</dbReference>
<dbReference type="CDD" id="cd00056">
    <property type="entry name" value="ENDO3c"/>
    <property type="match status" value="1"/>
</dbReference>
<dbReference type="InterPro" id="IPR018062">
    <property type="entry name" value="HTH_AraC-typ_CS"/>
</dbReference>
<dbReference type="Gene3D" id="1.10.340.30">
    <property type="entry name" value="Hypothetical protein, domain 2"/>
    <property type="match status" value="1"/>
</dbReference>
<evidence type="ECO:0000313" key="16">
    <source>
        <dbReference type="EMBL" id="NYH81326.1"/>
    </source>
</evidence>
<dbReference type="Gene3D" id="1.10.1670.10">
    <property type="entry name" value="Helix-hairpin-Helix base-excision DNA repair enzymes (C-terminal)"/>
    <property type="match status" value="1"/>
</dbReference>
<dbReference type="InterPro" id="IPR023170">
    <property type="entry name" value="HhH_base_excis_C"/>
</dbReference>
<dbReference type="GO" id="GO:0032259">
    <property type="term" value="P:methylation"/>
    <property type="evidence" value="ECO:0007669"/>
    <property type="project" value="UniProtKB-KW"/>
</dbReference>
<dbReference type="FunFam" id="3.40.10.10:FF:000001">
    <property type="entry name" value="DNA-3-methyladenine glycosylase 2"/>
    <property type="match status" value="1"/>
</dbReference>
<reference evidence="16 19" key="2">
    <citation type="submission" date="2020-07" db="EMBL/GenBank/DDBJ databases">
        <title>Sequencing the genomes of 1000 actinobacteria strains.</title>
        <authorList>
            <person name="Klenk H.-P."/>
        </authorList>
    </citation>
    <scope>NUCLEOTIDE SEQUENCE [LARGE SCALE GENOMIC DNA]</scope>
    <source>
        <strain evidence="16 19">DSM 45117</strain>
    </source>
</reference>
<dbReference type="EC" id="3.2.2.21" evidence="3"/>
<feature type="region of interest" description="Disordered" evidence="14">
    <location>
        <begin position="477"/>
        <end position="497"/>
    </location>
</feature>
<keyword evidence="16" id="KW-0326">Glycosidase</keyword>
<dbReference type="InterPro" id="IPR018060">
    <property type="entry name" value="HTH_AraC"/>
</dbReference>
<dbReference type="Pfam" id="PF02805">
    <property type="entry name" value="Ada_Zn_binding"/>
    <property type="match status" value="1"/>
</dbReference>
<dbReference type="InterPro" id="IPR051912">
    <property type="entry name" value="Alkylbase_DNA_Glycosylase/TA"/>
</dbReference>
<dbReference type="GO" id="GO:0006285">
    <property type="term" value="P:base-excision repair, AP site formation"/>
    <property type="evidence" value="ECO:0007669"/>
    <property type="project" value="TreeGrafter"/>
</dbReference>
<name>A0A1I2LMM1_9ACTN</name>
<dbReference type="InterPro" id="IPR003265">
    <property type="entry name" value="HhH-GPD_domain"/>
</dbReference>
<keyword evidence="13" id="KW-0234">DNA repair</keyword>
<dbReference type="EMBL" id="FOOI01000002">
    <property type="protein sequence ID" value="SFF79679.1"/>
    <property type="molecule type" value="Genomic_DNA"/>
</dbReference>
<comment type="cofactor">
    <cofactor evidence="2">
        <name>Zn(2+)</name>
        <dbReference type="ChEBI" id="CHEBI:29105"/>
    </cofactor>
</comment>
<comment type="catalytic activity">
    <reaction evidence="1">
        <text>Hydrolysis of alkylated DNA, releasing 3-methyladenine, 3-methylguanine, 7-methylguanine and 7-methyladenine.</text>
        <dbReference type="EC" id="3.2.2.21"/>
    </reaction>
</comment>
<keyword evidence="7" id="KW-0227">DNA damage</keyword>
<keyword evidence="6" id="KW-0479">Metal-binding</keyword>
<dbReference type="GO" id="GO:0005737">
    <property type="term" value="C:cytoplasm"/>
    <property type="evidence" value="ECO:0007669"/>
    <property type="project" value="TreeGrafter"/>
</dbReference>
<dbReference type="SMART" id="SM00478">
    <property type="entry name" value="ENDO3c"/>
    <property type="match status" value="1"/>
</dbReference>
<dbReference type="GO" id="GO:0003700">
    <property type="term" value="F:DNA-binding transcription factor activity"/>
    <property type="evidence" value="ECO:0007669"/>
    <property type="project" value="InterPro"/>
</dbReference>
<dbReference type="SMART" id="SM01009">
    <property type="entry name" value="AlkA_N"/>
    <property type="match status" value="1"/>
</dbReference>
<evidence type="ECO:0000256" key="5">
    <source>
        <dbReference type="ARBA" id="ARBA00022679"/>
    </source>
</evidence>
<sequence>MPSFEQCYRAVESRDPRFDGWIYIAVASTGIYCRPSCPATTPKRQNARFFPTAAAAQDAGFRACRRCRPDAVPGSPDWDLRADVAARAMRLVDDGLVEREGVAGLAARLGYTTRHLGRLLSAELGAGPLALARARRAHTARLLLETTDLPITDVAFAAGFGSVRQFNDTIRAVFAATPGDVRRAGRRQEPTNGAVTLRLPYRPPYDAEAGWRYLADRLVPGLEELDGATYRRAVRLHHGTGVLSLTPADGYVRCELHLEDLRDLGPAAARCRRLLHLDADPAGITDALGEDPLIGPLVRARPGLRVPGSVDAFETAVRAVVGQQVSVAAARTVVGRMVATYAEPLPHPVGTLTHSFPAPGALAEAGTLPMPTARTRTVTALAGAVAGGDLDLAPGADRAEVEAGLLALPGVGPWTAAYVALRGLGDPDAFPGTDLGIRRSLVSLGVPDRPAEIAAVADRWRPLRSYAAQHLWTAAPPLTRTASGATRPDASTEGRAA</sequence>
<accession>A0A1I2LMM1</accession>
<evidence type="ECO:0000313" key="18">
    <source>
        <dbReference type="Proteomes" id="UP000199052"/>
    </source>
</evidence>
<dbReference type="Proteomes" id="UP000533017">
    <property type="component" value="Unassembled WGS sequence"/>
</dbReference>
<keyword evidence="5" id="KW-0808">Transferase</keyword>
<evidence type="ECO:0000256" key="2">
    <source>
        <dbReference type="ARBA" id="ARBA00001947"/>
    </source>
</evidence>
<evidence type="ECO:0000256" key="1">
    <source>
        <dbReference type="ARBA" id="ARBA00000086"/>
    </source>
</evidence>
<keyword evidence="9" id="KW-0805">Transcription regulation</keyword>
<evidence type="ECO:0000256" key="12">
    <source>
        <dbReference type="ARBA" id="ARBA00023163"/>
    </source>
</evidence>
<dbReference type="GO" id="GO:0008270">
    <property type="term" value="F:zinc ion binding"/>
    <property type="evidence" value="ECO:0007669"/>
    <property type="project" value="InterPro"/>
</dbReference>
<dbReference type="GO" id="GO:0032131">
    <property type="term" value="F:alkylated DNA binding"/>
    <property type="evidence" value="ECO:0007669"/>
    <property type="project" value="TreeGrafter"/>
</dbReference>
<dbReference type="SMART" id="SM00342">
    <property type="entry name" value="HTH_ARAC"/>
    <property type="match status" value="1"/>
</dbReference>
<gene>
    <name evidence="16" type="ORF">FHR37_000177</name>
    <name evidence="17" type="ORF">SAMN05421678_102184</name>
</gene>
<evidence type="ECO:0000256" key="13">
    <source>
        <dbReference type="ARBA" id="ARBA00023204"/>
    </source>
</evidence>
<keyword evidence="16" id="KW-0378">Hydrolase</keyword>
<feature type="domain" description="HTH araC/xylS-type" evidence="15">
    <location>
        <begin position="86"/>
        <end position="184"/>
    </location>
</feature>
<dbReference type="PANTHER" id="PTHR43003:SF13">
    <property type="entry name" value="DNA-3-METHYLADENINE GLYCOSYLASE 2"/>
    <property type="match status" value="1"/>
</dbReference>
<evidence type="ECO:0000256" key="6">
    <source>
        <dbReference type="ARBA" id="ARBA00022723"/>
    </source>
</evidence>
<evidence type="ECO:0000256" key="4">
    <source>
        <dbReference type="ARBA" id="ARBA00022603"/>
    </source>
</evidence>
<dbReference type="SUPFAM" id="SSF57884">
    <property type="entry name" value="Ada DNA repair protein, N-terminal domain (N-Ada 10)"/>
    <property type="match status" value="1"/>
</dbReference>
<dbReference type="Proteomes" id="UP000199052">
    <property type="component" value="Unassembled WGS sequence"/>
</dbReference>
<evidence type="ECO:0000259" key="15">
    <source>
        <dbReference type="PROSITE" id="PS01124"/>
    </source>
</evidence>
<dbReference type="Pfam" id="PF12833">
    <property type="entry name" value="HTH_18"/>
    <property type="match status" value="1"/>
</dbReference>